<dbReference type="PROSITE" id="PS00018">
    <property type="entry name" value="EF_HAND_1"/>
    <property type="match status" value="1"/>
</dbReference>
<dbReference type="Proteomes" id="UP000317909">
    <property type="component" value="Chromosome"/>
</dbReference>
<keyword evidence="3" id="KW-1185">Reference proteome</keyword>
<evidence type="ECO:0000313" key="2">
    <source>
        <dbReference type="EMBL" id="QDT75814.1"/>
    </source>
</evidence>
<dbReference type="EMBL" id="CP036339">
    <property type="protein sequence ID" value="QDT75814.1"/>
    <property type="molecule type" value="Genomic_DNA"/>
</dbReference>
<sequence length="344" mass="36206" precursor="true">MRLLQVLTAATPLTLASASACAATLHVEYHAGPTTANSTPAKVWSPELWGWLDLHAGAIGPAGAGVVNSGGSGLNAWRVADQSSSSPNPIYVADFLPQDLTRVAAEGWRMRSVIRYVDDFGGERNLGMSAFLGGRAYHMMLDLTTTGDLRATLYDETPRTFQLTTGGAGAAAFHRFQFLNVPNSAAVAFAVDGVVRDQTWDGIPLAGHASNVQWGNSDQALSGRGIADYQEATFEIGPFTEAVGDFDGNGTTDGNDYLWWQRDAGRTLDQIADANGDGRVDAIDLAIWRSNFGAVSSAGGGATQLIPEPAAGAWLAAFVPWFARRKSRTGSGCGTPHGKGATLC</sequence>
<accession>A0A517U599</accession>
<keyword evidence="1" id="KW-0732">Signal</keyword>
<feature type="chain" id="PRO_5021945091" description="Dockerin domain-containing protein" evidence="1">
    <location>
        <begin position="23"/>
        <end position="344"/>
    </location>
</feature>
<dbReference type="PROSITE" id="PS51257">
    <property type="entry name" value="PROKAR_LIPOPROTEIN"/>
    <property type="match status" value="1"/>
</dbReference>
<dbReference type="SUPFAM" id="SSF63446">
    <property type="entry name" value="Type I dockerin domain"/>
    <property type="match status" value="1"/>
</dbReference>
<dbReference type="RefSeq" id="WP_145435591.1">
    <property type="nucleotide sequence ID" value="NZ_CP036339.1"/>
</dbReference>
<evidence type="ECO:0000256" key="1">
    <source>
        <dbReference type="SAM" id="SignalP"/>
    </source>
</evidence>
<protein>
    <recommendedName>
        <fullName evidence="4">Dockerin domain-containing protein</fullName>
    </recommendedName>
</protein>
<dbReference type="Gene3D" id="2.60.120.200">
    <property type="match status" value="1"/>
</dbReference>
<gene>
    <name evidence="2" type="ORF">I41_50570</name>
</gene>
<dbReference type="Gene3D" id="1.10.1330.10">
    <property type="entry name" value="Dockerin domain"/>
    <property type="match status" value="1"/>
</dbReference>
<organism evidence="2 3">
    <name type="scientific">Lacipirellula limnantheis</name>
    <dbReference type="NCBI Taxonomy" id="2528024"/>
    <lineage>
        <taxon>Bacteria</taxon>
        <taxon>Pseudomonadati</taxon>
        <taxon>Planctomycetota</taxon>
        <taxon>Planctomycetia</taxon>
        <taxon>Pirellulales</taxon>
        <taxon>Lacipirellulaceae</taxon>
        <taxon>Lacipirellula</taxon>
    </lineage>
</organism>
<evidence type="ECO:0000313" key="3">
    <source>
        <dbReference type="Proteomes" id="UP000317909"/>
    </source>
</evidence>
<dbReference type="InterPro" id="IPR036439">
    <property type="entry name" value="Dockerin_dom_sf"/>
</dbReference>
<proteinExistence type="predicted"/>
<dbReference type="AlphaFoldDB" id="A0A517U599"/>
<dbReference type="InterPro" id="IPR013320">
    <property type="entry name" value="ConA-like_dom_sf"/>
</dbReference>
<reference evidence="2 3" key="1">
    <citation type="submission" date="2019-02" db="EMBL/GenBank/DDBJ databases">
        <title>Deep-cultivation of Planctomycetes and their phenomic and genomic characterization uncovers novel biology.</title>
        <authorList>
            <person name="Wiegand S."/>
            <person name="Jogler M."/>
            <person name="Boedeker C."/>
            <person name="Pinto D."/>
            <person name="Vollmers J."/>
            <person name="Rivas-Marin E."/>
            <person name="Kohn T."/>
            <person name="Peeters S.H."/>
            <person name="Heuer A."/>
            <person name="Rast P."/>
            <person name="Oberbeckmann S."/>
            <person name="Bunk B."/>
            <person name="Jeske O."/>
            <person name="Meyerdierks A."/>
            <person name="Storesund J.E."/>
            <person name="Kallscheuer N."/>
            <person name="Luecker S."/>
            <person name="Lage O.M."/>
            <person name="Pohl T."/>
            <person name="Merkel B.J."/>
            <person name="Hornburger P."/>
            <person name="Mueller R.-W."/>
            <person name="Bruemmer F."/>
            <person name="Labrenz M."/>
            <person name="Spormann A.M."/>
            <person name="Op den Camp H."/>
            <person name="Overmann J."/>
            <person name="Amann R."/>
            <person name="Jetten M.S.M."/>
            <person name="Mascher T."/>
            <person name="Medema M.H."/>
            <person name="Devos D.P."/>
            <person name="Kaster A.-K."/>
            <person name="Ovreas L."/>
            <person name="Rohde M."/>
            <person name="Galperin M.Y."/>
            <person name="Jogler C."/>
        </authorList>
    </citation>
    <scope>NUCLEOTIDE SEQUENCE [LARGE SCALE GENOMIC DNA]</scope>
    <source>
        <strain evidence="2 3">I41</strain>
    </source>
</reference>
<dbReference type="SUPFAM" id="SSF49899">
    <property type="entry name" value="Concanavalin A-like lectins/glucanases"/>
    <property type="match status" value="1"/>
</dbReference>
<dbReference type="KEGG" id="llh:I41_50570"/>
<evidence type="ECO:0008006" key="4">
    <source>
        <dbReference type="Google" id="ProtNLM"/>
    </source>
</evidence>
<dbReference type="OrthoDB" id="268318at2"/>
<dbReference type="InterPro" id="IPR018247">
    <property type="entry name" value="EF_Hand_1_Ca_BS"/>
</dbReference>
<dbReference type="GO" id="GO:0000272">
    <property type="term" value="P:polysaccharide catabolic process"/>
    <property type="evidence" value="ECO:0007669"/>
    <property type="project" value="InterPro"/>
</dbReference>
<name>A0A517U599_9BACT</name>
<feature type="signal peptide" evidence="1">
    <location>
        <begin position="1"/>
        <end position="22"/>
    </location>
</feature>